<evidence type="ECO:0000313" key="2">
    <source>
        <dbReference type="Proteomes" id="UP000198964"/>
    </source>
</evidence>
<name>A0A1I2KMF5_9BACT</name>
<dbReference type="InterPro" id="IPR017853">
    <property type="entry name" value="GH"/>
</dbReference>
<dbReference type="PANTHER" id="PTHR31451">
    <property type="match status" value="1"/>
</dbReference>
<dbReference type="GO" id="GO:0016985">
    <property type="term" value="F:mannan endo-1,4-beta-mannosidase activity"/>
    <property type="evidence" value="ECO:0007669"/>
    <property type="project" value="TreeGrafter"/>
</dbReference>
<accession>A0A1I2KMF5</accession>
<dbReference type="AlphaFoldDB" id="A0A1I2KMF5"/>
<dbReference type="PANTHER" id="PTHR31451:SF64">
    <property type="entry name" value="MANNAN ENDO-1,4-BETA-MANNOSIDASE 7"/>
    <property type="match status" value="1"/>
</dbReference>
<proteinExistence type="predicted"/>
<gene>
    <name evidence="1" type="ORF">SAMN05216283_112101</name>
</gene>
<dbReference type="STRING" id="655355.SAMN05216283_112101"/>
<dbReference type="RefSeq" id="WP_093921240.1">
    <property type="nucleotide sequence ID" value="NZ_FONW01000012.1"/>
</dbReference>
<dbReference type="InterPro" id="IPR045053">
    <property type="entry name" value="MAN-like"/>
</dbReference>
<dbReference type="Gene3D" id="3.20.20.80">
    <property type="entry name" value="Glycosidases"/>
    <property type="match status" value="1"/>
</dbReference>
<protein>
    <submittedName>
        <fullName evidence="1">Cellulase (Glycosyl hydrolase family 5)</fullName>
    </submittedName>
</protein>
<evidence type="ECO:0000313" key="1">
    <source>
        <dbReference type="EMBL" id="SFF67538.1"/>
    </source>
</evidence>
<keyword evidence="2" id="KW-1185">Reference proteome</keyword>
<dbReference type="EMBL" id="FONW01000012">
    <property type="protein sequence ID" value="SFF67538.1"/>
    <property type="molecule type" value="Genomic_DNA"/>
</dbReference>
<sequence length="491" mass="56521">MLQLKYGLVYVLILACVVSLISCDGSQKEKKEEPVTDNDFITISPDYNRYFQTSEGKTWIPVMINYIMPDGEEREVFKSVDRYFKSFSEVGGNAVRIWISSPFLEIEDKQMGAYSQNKLARIDTLLAIAKRYNIRIKFTLQHIRSISAESEDNNRWSNSDVLAVKNGQGFNNILEYITTPEGKAAYLNRVEVLADRYRMNPQIFCWELWNEMDAVDGVKWLPFTSEILDSVKMLFPHQLVVQTLGSLHSIDAEHRYLDLFQLPNNEYLNVHRYLDPGSAWGQYDQVRQPADLIASTAVQFAYEKGAQLPVLMNEIGAVQGNHTGPSELYAKDTLGVLLHDMVYAPYFSGAAGCGAMWHWNVYLDRQNLWWHYQRLTEVITLFDPVAEQFDPFYAIRDDLRIYGLKGKQHTLLWCRDGRNSWQSELVEELKPKPREGVTLTLADIQVAEKQIVKTYDPWKGVWTKIFVTDGEITLPQFSRSLIVVLEHGSIN</sequence>
<keyword evidence="1" id="KW-0378">Hydrolase</keyword>
<dbReference type="PROSITE" id="PS51257">
    <property type="entry name" value="PROKAR_LIPOPROTEIN"/>
    <property type="match status" value="1"/>
</dbReference>
<dbReference type="Proteomes" id="UP000198964">
    <property type="component" value="Unassembled WGS sequence"/>
</dbReference>
<dbReference type="SUPFAM" id="SSF51445">
    <property type="entry name" value="(Trans)glycosidases"/>
    <property type="match status" value="1"/>
</dbReference>
<reference evidence="1 2" key="1">
    <citation type="submission" date="2016-10" db="EMBL/GenBank/DDBJ databases">
        <authorList>
            <person name="de Groot N.N."/>
        </authorList>
    </citation>
    <scope>NUCLEOTIDE SEQUENCE [LARGE SCALE GENOMIC DNA]</scope>
    <source>
        <strain evidence="1 2">CGMCC 1.9156</strain>
    </source>
</reference>
<organism evidence="1 2">
    <name type="scientific">Sunxiuqinia elliptica</name>
    <dbReference type="NCBI Taxonomy" id="655355"/>
    <lineage>
        <taxon>Bacteria</taxon>
        <taxon>Pseudomonadati</taxon>
        <taxon>Bacteroidota</taxon>
        <taxon>Bacteroidia</taxon>
        <taxon>Marinilabiliales</taxon>
        <taxon>Prolixibacteraceae</taxon>
        <taxon>Sunxiuqinia</taxon>
    </lineage>
</organism>